<dbReference type="Pfam" id="PF09130">
    <property type="entry name" value="DUF1932"/>
    <property type="match status" value="1"/>
</dbReference>
<dbReference type="Proteomes" id="UP001596023">
    <property type="component" value="Unassembled WGS sequence"/>
</dbReference>
<organism evidence="3 4">
    <name type="scientific">Dysgonomonas termitidis</name>
    <dbReference type="NCBI Taxonomy" id="1516126"/>
    <lineage>
        <taxon>Bacteria</taxon>
        <taxon>Pseudomonadati</taxon>
        <taxon>Bacteroidota</taxon>
        <taxon>Bacteroidia</taxon>
        <taxon>Bacteroidales</taxon>
        <taxon>Dysgonomonadaceae</taxon>
        <taxon>Dysgonomonas</taxon>
    </lineage>
</organism>
<dbReference type="PANTHER" id="PTHR43580">
    <property type="entry name" value="OXIDOREDUCTASE GLYR1-RELATED"/>
    <property type="match status" value="1"/>
</dbReference>
<sequence>MKTIAILYPGEMGSAIASCLIEHGYHVVTYLEGRSEQTIYNAEKYHLRNIESLPELISLADAVLSIVPPHAVIPVVEQHIRAVMETGIKTPFIDMNAKSLETAQVIAAKMDLAQIPFTNACIIGESQRIQETGHIYTSGVRSELLSVILKGSIQETYLGDQVVKATQMKMCFTGFNKIITASIFEMALAANHYGLFDTLFGEVNTKLPGIMSELGRLIPSYSKHIKRRTEEMEELSKMLSASGTQSYMAEASAKTYAEIVSKEYFKKEKASTADNVWDFLKLLH</sequence>
<comment type="caution">
    <text evidence="3">The sequence shown here is derived from an EMBL/GenBank/DDBJ whole genome shotgun (WGS) entry which is preliminary data.</text>
</comment>
<protein>
    <submittedName>
        <fullName evidence="3">DUF1932 domain-containing protein</fullName>
    </submittedName>
</protein>
<evidence type="ECO:0000259" key="2">
    <source>
        <dbReference type="Pfam" id="PF09130"/>
    </source>
</evidence>
<dbReference type="SUPFAM" id="SSF51735">
    <property type="entry name" value="NAD(P)-binding Rossmann-fold domains"/>
    <property type="match status" value="1"/>
</dbReference>
<accession>A0ABV9KQU6</accession>
<dbReference type="RefSeq" id="WP_379993617.1">
    <property type="nucleotide sequence ID" value="NZ_JBHSGN010000011.1"/>
</dbReference>
<dbReference type="InterPro" id="IPR008927">
    <property type="entry name" value="6-PGluconate_DH-like_C_sf"/>
</dbReference>
<dbReference type="InterPro" id="IPR006115">
    <property type="entry name" value="6PGDH_NADP-bd"/>
</dbReference>
<feature type="domain" description="6-phosphogluconate dehydrogenase NADP-binding" evidence="1">
    <location>
        <begin position="9"/>
        <end position="136"/>
    </location>
</feature>
<evidence type="ECO:0000259" key="1">
    <source>
        <dbReference type="Pfam" id="PF03446"/>
    </source>
</evidence>
<dbReference type="Gene3D" id="3.40.50.720">
    <property type="entry name" value="NAD(P)-binding Rossmann-like Domain"/>
    <property type="match status" value="1"/>
</dbReference>
<proteinExistence type="predicted"/>
<dbReference type="InterPro" id="IPR013328">
    <property type="entry name" value="6PGD_dom2"/>
</dbReference>
<feature type="domain" description="Phosphogluconate dehydrogenase NAD-binding putative C-terminal" evidence="2">
    <location>
        <begin position="190"/>
        <end position="258"/>
    </location>
</feature>
<dbReference type="EMBL" id="JBHSGN010000011">
    <property type="protein sequence ID" value="MFC4672444.1"/>
    <property type="molecule type" value="Genomic_DNA"/>
</dbReference>
<dbReference type="InterPro" id="IPR051265">
    <property type="entry name" value="HIBADH-related_NP60_sf"/>
</dbReference>
<dbReference type="SUPFAM" id="SSF48179">
    <property type="entry name" value="6-phosphogluconate dehydrogenase C-terminal domain-like"/>
    <property type="match status" value="1"/>
</dbReference>
<evidence type="ECO:0000313" key="4">
    <source>
        <dbReference type="Proteomes" id="UP001596023"/>
    </source>
</evidence>
<dbReference type="InterPro" id="IPR036291">
    <property type="entry name" value="NAD(P)-bd_dom_sf"/>
</dbReference>
<dbReference type="Gene3D" id="1.10.1040.10">
    <property type="entry name" value="N-(1-d-carboxylethyl)-l-norvaline Dehydrogenase, domain 2"/>
    <property type="match status" value="1"/>
</dbReference>
<evidence type="ECO:0000313" key="3">
    <source>
        <dbReference type="EMBL" id="MFC4672444.1"/>
    </source>
</evidence>
<dbReference type="PANTHER" id="PTHR43580:SF2">
    <property type="entry name" value="CYTOKINE-LIKE NUCLEAR FACTOR N-PAC"/>
    <property type="match status" value="1"/>
</dbReference>
<dbReference type="InterPro" id="IPR015814">
    <property type="entry name" value="Pgluconate_DH_NAD-bd_C"/>
</dbReference>
<keyword evidence="4" id="KW-1185">Reference proteome</keyword>
<name>A0ABV9KQU6_9BACT</name>
<gene>
    <name evidence="3" type="ORF">ACFO6W_01930</name>
</gene>
<dbReference type="Pfam" id="PF03446">
    <property type="entry name" value="NAD_binding_2"/>
    <property type="match status" value="1"/>
</dbReference>
<reference evidence="4" key="1">
    <citation type="journal article" date="2019" name="Int. J. Syst. Evol. Microbiol.">
        <title>The Global Catalogue of Microorganisms (GCM) 10K type strain sequencing project: providing services to taxonomists for standard genome sequencing and annotation.</title>
        <authorList>
            <consortium name="The Broad Institute Genomics Platform"/>
            <consortium name="The Broad Institute Genome Sequencing Center for Infectious Disease"/>
            <person name="Wu L."/>
            <person name="Ma J."/>
        </authorList>
    </citation>
    <scope>NUCLEOTIDE SEQUENCE [LARGE SCALE GENOMIC DNA]</scope>
    <source>
        <strain evidence="4">CCUG 66188</strain>
    </source>
</reference>